<sequence>QLVRSMASGKTGRLEIPQRIKPGSELVRVWNEQTHRVTVLAKGFAYQGEIFTSLSEIANRITGTRWNGPKFFGLRTTGKEAAKTVEAQKTVKGARRGRK</sequence>
<proteinExistence type="predicted"/>
<keyword evidence="2" id="KW-1185">Reference proteome</keyword>
<organism evidence="1 2">
    <name type="scientific">Candidatus Afipia apatlaquensis</name>
    <dbReference type="NCBI Taxonomy" id="2712852"/>
    <lineage>
        <taxon>Bacteria</taxon>
        <taxon>Pseudomonadati</taxon>
        <taxon>Pseudomonadota</taxon>
        <taxon>Alphaproteobacteria</taxon>
        <taxon>Hyphomicrobiales</taxon>
        <taxon>Nitrobacteraceae</taxon>
        <taxon>Afipia</taxon>
    </lineage>
</organism>
<dbReference type="InterPro" id="IPR021322">
    <property type="entry name" value="DUF2924"/>
</dbReference>
<protein>
    <submittedName>
        <fullName evidence="1">DUF2924 domain-containing protein</fullName>
    </submittedName>
</protein>
<dbReference type="EMBL" id="JAAMRR010001155">
    <property type="protein sequence ID" value="NGX97919.1"/>
    <property type="molecule type" value="Genomic_DNA"/>
</dbReference>
<reference evidence="1" key="1">
    <citation type="submission" date="2020-02" db="EMBL/GenBank/DDBJ databases">
        <title>Draft genome sequence of Candidatus Afipia apatlaquensis IBT-C3, a potential strain for decolorization of textile dyes.</title>
        <authorList>
            <person name="Sanchez-Reyes A."/>
            <person name="Breton-Deval L."/>
            <person name="Mangelson H."/>
            <person name="Sanchez-Flores A."/>
        </authorList>
    </citation>
    <scope>NUCLEOTIDE SEQUENCE [LARGE SCALE GENOMIC DNA]</scope>
    <source>
        <strain evidence="1">IBT-C3</strain>
    </source>
</reference>
<comment type="caution">
    <text evidence="1">The sequence shown here is derived from an EMBL/GenBank/DDBJ whole genome shotgun (WGS) entry which is preliminary data.</text>
</comment>
<dbReference type="Proteomes" id="UP000480266">
    <property type="component" value="Unassembled WGS sequence"/>
</dbReference>
<evidence type="ECO:0000313" key="1">
    <source>
        <dbReference type="EMBL" id="NGX97919.1"/>
    </source>
</evidence>
<gene>
    <name evidence="1" type="ORF">G4V63_22730</name>
</gene>
<evidence type="ECO:0000313" key="2">
    <source>
        <dbReference type="Proteomes" id="UP000480266"/>
    </source>
</evidence>
<feature type="non-terminal residue" evidence="1">
    <location>
        <position position="1"/>
    </location>
</feature>
<dbReference type="Pfam" id="PF11149">
    <property type="entry name" value="DUF2924"/>
    <property type="match status" value="1"/>
</dbReference>
<name>A0A7C9RI83_9BRAD</name>
<dbReference type="AlphaFoldDB" id="A0A7C9RI83"/>
<accession>A0A7C9RI83</accession>